<name>A0A6P1NDX0_9PROT</name>
<dbReference type="RefSeq" id="WP_160618195.1">
    <property type="nucleotide sequence ID" value="NZ_CP047652.1"/>
</dbReference>
<gene>
    <name evidence="2" type="ORF">GT348_01370</name>
</gene>
<dbReference type="InterPro" id="IPR008869">
    <property type="entry name" value="MlaC/ttg2D"/>
</dbReference>
<feature type="chain" id="PRO_5027037929" description="Toluene transporter" evidence="1">
    <location>
        <begin position="33"/>
        <end position="222"/>
    </location>
</feature>
<evidence type="ECO:0008006" key="4">
    <source>
        <dbReference type="Google" id="ProtNLM"/>
    </source>
</evidence>
<accession>A0A6P1NDX0</accession>
<dbReference type="Pfam" id="PF05494">
    <property type="entry name" value="MlaC"/>
    <property type="match status" value="1"/>
</dbReference>
<evidence type="ECO:0000313" key="2">
    <source>
        <dbReference type="EMBL" id="QHI95117.1"/>
    </source>
</evidence>
<dbReference type="KEGG" id="bomb:GT348_01370"/>
<dbReference type="InterPro" id="IPR042245">
    <property type="entry name" value="Tgt2/MlaC_sf"/>
</dbReference>
<keyword evidence="1" id="KW-0732">Signal</keyword>
<organism evidence="2 3">
    <name type="scientific">Aristophania vespae</name>
    <dbReference type="NCBI Taxonomy" id="2697033"/>
    <lineage>
        <taxon>Bacteria</taxon>
        <taxon>Pseudomonadati</taxon>
        <taxon>Pseudomonadota</taxon>
        <taxon>Alphaproteobacteria</taxon>
        <taxon>Acetobacterales</taxon>
        <taxon>Acetobacteraceae</taxon>
        <taxon>Aristophania</taxon>
    </lineage>
</organism>
<keyword evidence="3" id="KW-1185">Reference proteome</keyword>
<evidence type="ECO:0000313" key="3">
    <source>
        <dbReference type="Proteomes" id="UP000463975"/>
    </source>
</evidence>
<proteinExistence type="predicted"/>
<reference evidence="2 3" key="1">
    <citation type="submission" date="2020-01" db="EMBL/GenBank/DDBJ databases">
        <title>Genome sequencing of strain KACC 21507.</title>
        <authorList>
            <person name="Heo J."/>
            <person name="Kim S.-J."/>
            <person name="Kim J.-S."/>
            <person name="Hong S.-B."/>
            <person name="Kwon S.-W."/>
        </authorList>
    </citation>
    <scope>NUCLEOTIDE SEQUENCE [LARGE SCALE GENOMIC DNA]</scope>
    <source>
        <strain evidence="2 3">KACC 21507</strain>
    </source>
</reference>
<evidence type="ECO:0000256" key="1">
    <source>
        <dbReference type="SAM" id="SignalP"/>
    </source>
</evidence>
<dbReference type="Proteomes" id="UP000463975">
    <property type="component" value="Chromosome"/>
</dbReference>
<dbReference type="Gene3D" id="3.10.450.710">
    <property type="entry name" value="Tgt2/MlaC"/>
    <property type="match status" value="1"/>
</dbReference>
<dbReference type="PANTHER" id="PTHR36573:SF1">
    <property type="entry name" value="INTERMEMBRANE PHOSPHOLIPID TRANSPORT SYSTEM BINDING PROTEIN MLAC"/>
    <property type="match status" value="1"/>
</dbReference>
<protein>
    <recommendedName>
        <fullName evidence="4">Toluene transporter</fullName>
    </recommendedName>
</protein>
<feature type="signal peptide" evidence="1">
    <location>
        <begin position="1"/>
        <end position="32"/>
    </location>
</feature>
<dbReference type="EMBL" id="CP047652">
    <property type="protein sequence ID" value="QHI95117.1"/>
    <property type="molecule type" value="Genomic_DNA"/>
</dbReference>
<dbReference type="AlphaFoldDB" id="A0A6P1NDX0"/>
<sequence>MFTTHLTKLTFSTALVLGSLAFVGGNFSPISAAQAEKAAQLAPATNPVVPVQGLYDALAKIVKSSEGVSQRKNIVEPAVDNAFNLDEIMHRSIGLHYNNLNKDERASLLQAFRNFTVARYVSTFKPGSDTVFTIVPTVKTTQTGQTLVHTTIGGKADSSNATSIDYVMKQTDKGWQITDVLLDGHISQVAAQRSDFKAAFAQGGAKALTHVLNQKANDFLSE</sequence>
<dbReference type="PANTHER" id="PTHR36573">
    <property type="entry name" value="INTERMEMBRANE PHOSPHOLIPID TRANSPORT SYSTEM BINDING PROTEIN MLAC"/>
    <property type="match status" value="1"/>
</dbReference>